<proteinExistence type="predicted"/>
<dbReference type="InterPro" id="IPR001878">
    <property type="entry name" value="Znf_CCHC"/>
</dbReference>
<evidence type="ECO:0000313" key="4">
    <source>
        <dbReference type="EMBL" id="CCA17209.1"/>
    </source>
</evidence>
<dbReference type="PROSITE" id="PS50158">
    <property type="entry name" value="ZF_CCHC"/>
    <property type="match status" value="1"/>
</dbReference>
<dbReference type="GO" id="GO:0003676">
    <property type="term" value="F:nucleic acid binding"/>
    <property type="evidence" value="ECO:0007669"/>
    <property type="project" value="InterPro"/>
</dbReference>
<dbReference type="HOGENOM" id="CLU_1663900_0_0_1"/>
<feature type="region of interest" description="Disordered" evidence="2">
    <location>
        <begin position="1"/>
        <end position="32"/>
    </location>
</feature>
<feature type="domain" description="CCHC-type" evidence="3">
    <location>
        <begin position="37"/>
        <end position="51"/>
    </location>
</feature>
<protein>
    <submittedName>
        <fullName evidence="5">AlNc14C203G8735 protein</fullName>
    </submittedName>
    <submittedName>
        <fullName evidence="4">AlNc14C32G2907 protein</fullName>
    </submittedName>
</protein>
<dbReference type="SMART" id="SM00343">
    <property type="entry name" value="ZnF_C2HC"/>
    <property type="match status" value="1"/>
</dbReference>
<dbReference type="Pfam" id="PF00098">
    <property type="entry name" value="zf-CCHC"/>
    <property type="match status" value="1"/>
</dbReference>
<organism evidence="4">
    <name type="scientific">Albugo laibachii Nc14</name>
    <dbReference type="NCBI Taxonomy" id="890382"/>
    <lineage>
        <taxon>Eukaryota</taxon>
        <taxon>Sar</taxon>
        <taxon>Stramenopiles</taxon>
        <taxon>Oomycota</taxon>
        <taxon>Peronosporomycetes</taxon>
        <taxon>Albuginales</taxon>
        <taxon>Albuginaceae</taxon>
        <taxon>Albugo</taxon>
    </lineage>
</organism>
<gene>
    <name evidence="4" type="primary">AlNc14C32G2907</name>
    <name evidence="5" type="synonym">AlNc14C203G8735</name>
    <name evidence="4" type="ORF">ALNC14_033520</name>
    <name evidence="5" type="ORF">ALNC14_098280</name>
</gene>
<dbReference type="AlphaFoldDB" id="F0W7V6"/>
<evidence type="ECO:0000256" key="2">
    <source>
        <dbReference type="SAM" id="MobiDB-lite"/>
    </source>
</evidence>
<keyword evidence="1" id="KW-0863">Zinc-finger</keyword>
<feature type="compositionally biased region" description="Basic and acidic residues" evidence="2">
    <location>
        <begin position="11"/>
        <end position="29"/>
    </location>
</feature>
<sequence length="159" mass="17571">MDSDNQIQAPRDSKSWTHDRADAVSESKHAKPQSTAKCYNCGKIGHFKRDCGKMGAKNNDDIVLGVGNHYSEPQSLNKSWILESGSSRHLVTDVKMLKERVRCNESCILHNGKEMKVTQTVKANVRAKGNGSFGNIKGMTQSSRSAARCLQILNLLLLL</sequence>
<reference evidence="4" key="2">
    <citation type="submission" date="2011-02" db="EMBL/GenBank/DDBJ databases">
        <authorList>
            <person name="MacLean D."/>
        </authorList>
    </citation>
    <scope>NUCLEOTIDE SEQUENCE</scope>
</reference>
<name>F0W7V6_9STRA</name>
<dbReference type="EMBL" id="FR824077">
    <property type="protein sequence ID" value="CCA17209.1"/>
    <property type="molecule type" value="Genomic_DNA"/>
</dbReference>
<accession>F0W7V6</accession>
<keyword evidence="1" id="KW-0479">Metal-binding</keyword>
<dbReference type="Gene3D" id="4.10.60.10">
    <property type="entry name" value="Zinc finger, CCHC-type"/>
    <property type="match status" value="1"/>
</dbReference>
<evidence type="ECO:0000256" key="1">
    <source>
        <dbReference type="PROSITE-ProRule" id="PRU00047"/>
    </source>
</evidence>
<evidence type="ECO:0000313" key="5">
    <source>
        <dbReference type="EMBL" id="CCA23684.1"/>
    </source>
</evidence>
<dbReference type="InterPro" id="IPR036875">
    <property type="entry name" value="Znf_CCHC_sf"/>
</dbReference>
<evidence type="ECO:0000259" key="3">
    <source>
        <dbReference type="PROSITE" id="PS50158"/>
    </source>
</evidence>
<dbReference type="SUPFAM" id="SSF57756">
    <property type="entry name" value="Retrovirus zinc finger-like domains"/>
    <property type="match status" value="1"/>
</dbReference>
<reference evidence="4" key="1">
    <citation type="journal article" date="2011" name="PLoS Biol.">
        <title>Gene gain and loss during evolution of obligate parasitism in the white rust pathogen of Arabidopsis thaliana.</title>
        <authorList>
            <person name="Kemen E."/>
            <person name="Gardiner A."/>
            <person name="Schultz-Larsen T."/>
            <person name="Kemen A.C."/>
            <person name="Balmuth A.L."/>
            <person name="Robert-Seilaniantz A."/>
            <person name="Bailey K."/>
            <person name="Holub E."/>
            <person name="Studholme D.J."/>
            <person name="Maclean D."/>
            <person name="Jones J.D."/>
        </authorList>
    </citation>
    <scope>NUCLEOTIDE SEQUENCE</scope>
</reference>
<dbReference type="EMBL" id="FR824248">
    <property type="protein sequence ID" value="CCA23684.1"/>
    <property type="molecule type" value="Genomic_DNA"/>
</dbReference>
<dbReference type="GO" id="GO:0008270">
    <property type="term" value="F:zinc ion binding"/>
    <property type="evidence" value="ECO:0007669"/>
    <property type="project" value="UniProtKB-KW"/>
</dbReference>
<keyword evidence="1" id="KW-0862">Zinc</keyword>